<keyword evidence="1" id="KW-0812">Transmembrane</keyword>
<protein>
    <submittedName>
        <fullName evidence="2">Uncharacterized protein</fullName>
    </submittedName>
</protein>
<feature type="transmembrane region" description="Helical" evidence="1">
    <location>
        <begin position="32"/>
        <end position="54"/>
    </location>
</feature>
<dbReference type="Proteomes" id="UP000316213">
    <property type="component" value="Unassembled WGS sequence"/>
</dbReference>
<dbReference type="EMBL" id="SJPM01000009">
    <property type="protein sequence ID" value="TWT93665.1"/>
    <property type="molecule type" value="Genomic_DNA"/>
</dbReference>
<evidence type="ECO:0000313" key="2">
    <source>
        <dbReference type="EMBL" id="TWT93665.1"/>
    </source>
</evidence>
<name>A0A5C6A2R9_9BACT</name>
<keyword evidence="1" id="KW-0472">Membrane</keyword>
<keyword evidence="1" id="KW-1133">Transmembrane helix</keyword>
<keyword evidence="3" id="KW-1185">Reference proteome</keyword>
<organism evidence="2 3">
    <name type="scientific">Neorhodopirellula pilleata</name>
    <dbReference type="NCBI Taxonomy" id="2714738"/>
    <lineage>
        <taxon>Bacteria</taxon>
        <taxon>Pseudomonadati</taxon>
        <taxon>Planctomycetota</taxon>
        <taxon>Planctomycetia</taxon>
        <taxon>Pirellulales</taxon>
        <taxon>Pirellulaceae</taxon>
        <taxon>Neorhodopirellula</taxon>
    </lineage>
</organism>
<dbReference type="AlphaFoldDB" id="A0A5C6A2R9"/>
<gene>
    <name evidence="2" type="ORF">Pla100_41830</name>
</gene>
<evidence type="ECO:0000256" key="1">
    <source>
        <dbReference type="SAM" id="Phobius"/>
    </source>
</evidence>
<sequence length="501" mass="53720">MRYITSDQEIILRHCNLYLRECRREAVTLMEVIFAIGVILTGLVGLAALIPVAANNAQAVLEMDRSIGESTSASAAGLARQFNTLNRLVLLDKEAAGSTARPIAPPFFYGYEPSGELTTVAFKLGTQNSSVTSWPLSSTAMGPQRRIAKLESPGYGHNSLNPDPTNDPVNGLYSGLCLDPIGMPDPQFATFTAGANAYDFSRFPYYSERYNVLGEPNASASTGVAAPGWPMSPRMYRVTLRSPDVPPIAPLGREHLMNTMALQQIFGGFGSIERVSGNEDGDPSGVLINRSQINGAIIDTAASSASNYSWFATLSPDPSGGNPFKQSIVVVRQRLAPVPQRSGDPLALNSSVYTVEVADENASSERVTWIDPGSAIGFNGGAGGDVLVYGSNAVSDDINTGEWVMLSRQRYDTSVAPNIPTGAAIHRWFRVLRVEEAERGTVDASYAGFPTGGSISVWRRWVTLAGSDWAFDDGVADQRDDTFCTIVTGAVSVIESEVELQ</sequence>
<comment type="caution">
    <text evidence="2">The sequence shown here is derived from an EMBL/GenBank/DDBJ whole genome shotgun (WGS) entry which is preliminary data.</text>
</comment>
<reference evidence="2 3" key="1">
    <citation type="submission" date="2019-02" db="EMBL/GenBank/DDBJ databases">
        <title>Deep-cultivation of Planctomycetes and their phenomic and genomic characterization uncovers novel biology.</title>
        <authorList>
            <person name="Wiegand S."/>
            <person name="Jogler M."/>
            <person name="Boedeker C."/>
            <person name="Pinto D."/>
            <person name="Vollmers J."/>
            <person name="Rivas-Marin E."/>
            <person name="Kohn T."/>
            <person name="Peeters S.H."/>
            <person name="Heuer A."/>
            <person name="Rast P."/>
            <person name="Oberbeckmann S."/>
            <person name="Bunk B."/>
            <person name="Jeske O."/>
            <person name="Meyerdierks A."/>
            <person name="Storesund J.E."/>
            <person name="Kallscheuer N."/>
            <person name="Luecker S."/>
            <person name="Lage O.M."/>
            <person name="Pohl T."/>
            <person name="Merkel B.J."/>
            <person name="Hornburger P."/>
            <person name="Mueller R.-W."/>
            <person name="Bruemmer F."/>
            <person name="Labrenz M."/>
            <person name="Spormann A.M."/>
            <person name="Op Den Camp H."/>
            <person name="Overmann J."/>
            <person name="Amann R."/>
            <person name="Jetten M.S.M."/>
            <person name="Mascher T."/>
            <person name="Medema M.H."/>
            <person name="Devos D.P."/>
            <person name="Kaster A.-K."/>
            <person name="Ovreas L."/>
            <person name="Rohde M."/>
            <person name="Galperin M.Y."/>
            <person name="Jogler C."/>
        </authorList>
    </citation>
    <scope>NUCLEOTIDE SEQUENCE [LARGE SCALE GENOMIC DNA]</scope>
    <source>
        <strain evidence="2 3">Pla100</strain>
    </source>
</reference>
<proteinExistence type="predicted"/>
<accession>A0A5C6A2R9</accession>
<evidence type="ECO:0000313" key="3">
    <source>
        <dbReference type="Proteomes" id="UP000316213"/>
    </source>
</evidence>